<dbReference type="GO" id="GO:0008137">
    <property type="term" value="F:NADH dehydrogenase (ubiquinone) activity"/>
    <property type="evidence" value="ECO:0007669"/>
    <property type="project" value="UniProtKB-EC"/>
</dbReference>
<feature type="non-terminal residue" evidence="6">
    <location>
        <position position="1"/>
    </location>
</feature>
<dbReference type="Proteomes" id="UP000667349">
    <property type="component" value="Unassembled WGS sequence"/>
</dbReference>
<organism evidence="6 7">
    <name type="scientific">Acromyrmex insinuator</name>
    <dbReference type="NCBI Taxonomy" id="230686"/>
    <lineage>
        <taxon>Eukaryota</taxon>
        <taxon>Metazoa</taxon>
        <taxon>Ecdysozoa</taxon>
        <taxon>Arthropoda</taxon>
        <taxon>Hexapoda</taxon>
        <taxon>Insecta</taxon>
        <taxon>Pterygota</taxon>
        <taxon>Neoptera</taxon>
        <taxon>Endopterygota</taxon>
        <taxon>Hymenoptera</taxon>
        <taxon>Apocrita</taxon>
        <taxon>Aculeata</taxon>
        <taxon>Formicoidea</taxon>
        <taxon>Formicidae</taxon>
        <taxon>Myrmicinae</taxon>
        <taxon>Acromyrmex</taxon>
    </lineage>
</organism>
<keyword evidence="4" id="KW-0472">Membrane</keyword>
<keyword evidence="4" id="KW-1133">Transmembrane helix</keyword>
<evidence type="ECO:0000256" key="1">
    <source>
        <dbReference type="ARBA" id="ARBA00003257"/>
    </source>
</evidence>
<feature type="transmembrane region" description="Helical" evidence="4">
    <location>
        <begin position="54"/>
        <end position="80"/>
    </location>
</feature>
<evidence type="ECO:0000313" key="6">
    <source>
        <dbReference type="EMBL" id="KAG5314491.1"/>
    </source>
</evidence>
<feature type="domain" description="NADH:quinone oxidoreductase/Mrp antiporter transmembrane" evidence="5">
    <location>
        <begin position="1"/>
        <end position="44"/>
    </location>
</feature>
<dbReference type="EC" id="7.1.1.2" evidence="2"/>
<comment type="caution">
    <text evidence="6">The sequence shown here is derived from an EMBL/GenBank/DDBJ whole genome shotgun (WGS) entry which is preliminary data.</text>
</comment>
<protein>
    <recommendedName>
        <fullName evidence="2">NADH:ubiquinone reductase (H(+)-translocating)</fullName>
        <ecNumber evidence="2">7.1.1.2</ecNumber>
    </recommendedName>
</protein>
<dbReference type="AlphaFoldDB" id="A0A836EUG0"/>
<evidence type="ECO:0000313" key="7">
    <source>
        <dbReference type="Proteomes" id="UP000667349"/>
    </source>
</evidence>
<feature type="transmembrane region" description="Helical" evidence="4">
    <location>
        <begin position="27"/>
        <end position="48"/>
    </location>
</feature>
<sequence>YLIFEVRIMSTFFLITYWERNPERLRAGYYIIMYILLISFPLLIYYRVRMKYNYLIFRIGIIGGIIVRILCLVVHINLILCRMITSKMTFNDLK</sequence>
<evidence type="ECO:0000256" key="3">
    <source>
        <dbReference type="ARBA" id="ARBA00049551"/>
    </source>
</evidence>
<proteinExistence type="predicted"/>
<comment type="function">
    <text evidence="1">Core subunit of the mitochondrial membrane respiratory chain NADH dehydrogenase (Complex I) that is believed to belong to the minimal assembly required for catalysis. Complex I functions in the transfer of electrons from NADH to the respiratory chain. The immediate electron acceptor for the enzyme is believed to be ubiquinone.</text>
</comment>
<name>A0A836EUG0_9HYME</name>
<accession>A0A836EUG0</accession>
<evidence type="ECO:0000259" key="5">
    <source>
        <dbReference type="Pfam" id="PF00361"/>
    </source>
</evidence>
<comment type="catalytic activity">
    <reaction evidence="3">
        <text>a ubiquinone + NADH + 5 H(+)(in) = a ubiquinol + NAD(+) + 4 H(+)(out)</text>
        <dbReference type="Rhea" id="RHEA:29091"/>
        <dbReference type="Rhea" id="RHEA-COMP:9565"/>
        <dbReference type="Rhea" id="RHEA-COMP:9566"/>
        <dbReference type="ChEBI" id="CHEBI:15378"/>
        <dbReference type="ChEBI" id="CHEBI:16389"/>
        <dbReference type="ChEBI" id="CHEBI:17976"/>
        <dbReference type="ChEBI" id="CHEBI:57540"/>
        <dbReference type="ChEBI" id="CHEBI:57945"/>
        <dbReference type="EC" id="7.1.1.2"/>
    </reaction>
</comment>
<dbReference type="InterPro" id="IPR001750">
    <property type="entry name" value="ND/Mrp_TM"/>
</dbReference>
<evidence type="ECO:0000256" key="2">
    <source>
        <dbReference type="ARBA" id="ARBA00012944"/>
    </source>
</evidence>
<feature type="non-terminal residue" evidence="6">
    <location>
        <position position="94"/>
    </location>
</feature>
<evidence type="ECO:0000256" key="4">
    <source>
        <dbReference type="SAM" id="Phobius"/>
    </source>
</evidence>
<dbReference type="Pfam" id="PF00361">
    <property type="entry name" value="Proton_antipo_M"/>
    <property type="match status" value="1"/>
</dbReference>
<reference evidence="6" key="1">
    <citation type="submission" date="2020-02" db="EMBL/GenBank/DDBJ databases">
        <title>Relaxed selection underlies rapid genomic changes in the transitions from sociality to social parasitism in ants.</title>
        <authorList>
            <person name="Bi X."/>
        </authorList>
    </citation>
    <scope>NUCLEOTIDE SEQUENCE</scope>
    <source>
        <strain evidence="6">BGI-DK2013a</strain>
        <tissue evidence="6">Whole body</tissue>
    </source>
</reference>
<gene>
    <name evidence="6" type="primary">Nd4_0</name>
    <name evidence="6" type="ORF">G6Z75_0011266</name>
</gene>
<keyword evidence="7" id="KW-1185">Reference proteome</keyword>
<keyword evidence="4" id="KW-0812">Transmembrane</keyword>
<dbReference type="EMBL" id="JAANHZ010000191">
    <property type="protein sequence ID" value="KAG5314491.1"/>
    <property type="molecule type" value="Genomic_DNA"/>
</dbReference>